<sequence>MKKILGVIIVVAILLVPWLWQLLQPADVVNVAIIDTGSSDGQMKERAGITEILNIAHVQNKEGENYDPSIQYYGISVSDHKEDIVYKELPMRYDTYDMIYLSNTYGLNESELAWGDKQSTRTLYGGLSNSAWRNIETRLDQTSPVTLIVENDNLSVHTSEEVRKELAATLGISYSGWKAKYFKDLAKWKPALKGSGTVFYNEASKQSVILEDTSDVRMKTTSAGEALFGFTESKPYTGWFDISEAEKSEELAYFEMNLSKEDKAKLAEHHIPSTFAAVTYKKEGSSKLYYFAGNFSKKEKSASIPYFKGYVTLQRWVSDEKFYWHTYYAMMKGILEETSHTEAITETPVSVAPVKVEGLSYNARLNKDRYEVLVDGKWQSITIKGVNIGMARPGVFPGEAGISEEEYARWFEYIGEMGANTIRVYTLHPPGFYKALKKYNETHENPLYVFHGVWIDEEPLEDALDVYGEPTEQFQIEIARIIDVIHGNATIEQKPGHAYGNYTADISPYVIGWMLGIEWYPYMVEGTNEKHAGKAQHDGQYFSTKDAAPFEIWLAEQLEYTAHYEADNYGWIRPFSFTNWVTTDLLDHPYEPSEQEDYASVNPNVIYVENEAESVGQFASYHVYPYYPDFLNYTPKYVNYKDFRGEKNNYAGYLNDLHAAHRLPVLISEFGIPASRGLTHVNPFGWNQGFMAEDEQGKILVRLYEDILNEGMLGGLVFTWQDEWFKRTWNTMDLDNPDQRPYWSNAQTNEQQFGILSFDRLKKKVDGDTSDWFGQEPLYKSDSEIEKMYVDSDERYLYLRLDMNQTQFNKDYYPVIYLDTVAGQGNTTYNGQKLPAEADFIIELKGDEESRVRVDAYYDMYQYIYGHQLNMIDFKGQRQKNTGQFNNIYFALNKEMTIPILNKHYDFVSYETGKMRRGNANPASDQYDSLADYQINETDGVIEVRIPWLMLNITDPSRREAWSDLYANEELSYEIIKGIGIGAIIMKDGKEGARLPANEVSRYKWDTWTFPESKERLKESYYILKEKFQSVK</sequence>
<dbReference type="OrthoDB" id="916275at2"/>
<dbReference type="InterPro" id="IPR017853">
    <property type="entry name" value="GH"/>
</dbReference>
<protein>
    <recommendedName>
        <fullName evidence="3">Family 2 glycosyl transferase</fullName>
    </recommendedName>
</protein>
<proteinExistence type="predicted"/>
<dbReference type="RefSeq" id="WP_036152768.1">
    <property type="nucleotide sequence ID" value="NZ_AVCX01000009.1"/>
</dbReference>
<dbReference type="STRING" id="1220589.CD32_06965"/>
<accession>A0A0A3ITC8</accession>
<dbReference type="AlphaFoldDB" id="A0A0A3ITC8"/>
<gene>
    <name evidence="1" type="ORF">CD32_06965</name>
</gene>
<dbReference type="Proteomes" id="UP000030437">
    <property type="component" value="Unassembled WGS sequence"/>
</dbReference>
<evidence type="ECO:0000313" key="2">
    <source>
        <dbReference type="Proteomes" id="UP000030437"/>
    </source>
</evidence>
<dbReference type="eggNOG" id="COG0457">
    <property type="taxonomic scope" value="Bacteria"/>
</dbReference>
<evidence type="ECO:0000313" key="1">
    <source>
        <dbReference type="EMBL" id="KGR86133.1"/>
    </source>
</evidence>
<reference evidence="1 2" key="1">
    <citation type="submission" date="2014-02" db="EMBL/GenBank/DDBJ databases">
        <title>Draft genome sequence of Lysinibacillus odysseyi NBRC 100172.</title>
        <authorList>
            <person name="Zhang F."/>
            <person name="Wang G."/>
            <person name="Zhang L."/>
        </authorList>
    </citation>
    <scope>NUCLEOTIDE SEQUENCE [LARGE SCALE GENOMIC DNA]</scope>
    <source>
        <strain evidence="1 2">NBRC 100172</strain>
    </source>
</reference>
<evidence type="ECO:0008006" key="3">
    <source>
        <dbReference type="Google" id="ProtNLM"/>
    </source>
</evidence>
<dbReference type="Gene3D" id="3.20.20.80">
    <property type="entry name" value="Glycosidases"/>
    <property type="match status" value="1"/>
</dbReference>
<keyword evidence="2" id="KW-1185">Reference proteome</keyword>
<organism evidence="1 2">
    <name type="scientific">Lysinibacillus odysseyi 34hs-1 = NBRC 100172</name>
    <dbReference type="NCBI Taxonomy" id="1220589"/>
    <lineage>
        <taxon>Bacteria</taxon>
        <taxon>Bacillati</taxon>
        <taxon>Bacillota</taxon>
        <taxon>Bacilli</taxon>
        <taxon>Bacillales</taxon>
        <taxon>Bacillaceae</taxon>
        <taxon>Lysinibacillus</taxon>
    </lineage>
</organism>
<dbReference type="EMBL" id="JPVP01000052">
    <property type="protein sequence ID" value="KGR86133.1"/>
    <property type="molecule type" value="Genomic_DNA"/>
</dbReference>
<dbReference type="SUPFAM" id="SSF51445">
    <property type="entry name" value="(Trans)glycosidases"/>
    <property type="match status" value="1"/>
</dbReference>
<name>A0A0A3ITC8_9BACI</name>
<comment type="caution">
    <text evidence="1">The sequence shown here is derived from an EMBL/GenBank/DDBJ whole genome shotgun (WGS) entry which is preliminary data.</text>
</comment>